<evidence type="ECO:0000313" key="3">
    <source>
        <dbReference type="EMBL" id="KAG5543615.1"/>
    </source>
</evidence>
<dbReference type="Proteomes" id="UP000823749">
    <property type="component" value="Chromosome 6"/>
</dbReference>
<feature type="transmembrane region" description="Helical" evidence="2">
    <location>
        <begin position="594"/>
        <end position="615"/>
    </location>
</feature>
<dbReference type="EMBL" id="JACTNZ010000006">
    <property type="protein sequence ID" value="KAG5543615.1"/>
    <property type="molecule type" value="Genomic_DNA"/>
</dbReference>
<reference evidence="3 4" key="1">
    <citation type="submission" date="2020-08" db="EMBL/GenBank/DDBJ databases">
        <title>Plant Genome Project.</title>
        <authorList>
            <person name="Zhang R.-G."/>
        </authorList>
    </citation>
    <scope>NUCLEOTIDE SEQUENCE [LARGE SCALE GENOMIC DNA]</scope>
    <source>
        <strain evidence="3">WSP0</strain>
        <tissue evidence="3">Leaf</tissue>
    </source>
</reference>
<comment type="caution">
    <text evidence="3">The sequence shown here is derived from an EMBL/GenBank/DDBJ whole genome shotgun (WGS) entry which is preliminary data.</text>
</comment>
<dbReference type="AlphaFoldDB" id="A0AAV6JTY5"/>
<feature type="compositionally biased region" description="Basic and acidic residues" evidence="1">
    <location>
        <begin position="422"/>
        <end position="445"/>
    </location>
</feature>
<feature type="compositionally biased region" description="Low complexity" evidence="1">
    <location>
        <begin position="524"/>
        <end position="557"/>
    </location>
</feature>
<keyword evidence="2" id="KW-0472">Membrane</keyword>
<proteinExistence type="predicted"/>
<protein>
    <submittedName>
        <fullName evidence="3">Uncharacterized protein</fullName>
    </submittedName>
</protein>
<feature type="region of interest" description="Disordered" evidence="1">
    <location>
        <begin position="422"/>
        <end position="462"/>
    </location>
</feature>
<organism evidence="3 4">
    <name type="scientific">Rhododendron griersonianum</name>
    <dbReference type="NCBI Taxonomy" id="479676"/>
    <lineage>
        <taxon>Eukaryota</taxon>
        <taxon>Viridiplantae</taxon>
        <taxon>Streptophyta</taxon>
        <taxon>Embryophyta</taxon>
        <taxon>Tracheophyta</taxon>
        <taxon>Spermatophyta</taxon>
        <taxon>Magnoliopsida</taxon>
        <taxon>eudicotyledons</taxon>
        <taxon>Gunneridae</taxon>
        <taxon>Pentapetalae</taxon>
        <taxon>asterids</taxon>
        <taxon>Ericales</taxon>
        <taxon>Ericaceae</taxon>
        <taxon>Ericoideae</taxon>
        <taxon>Rhodoreae</taxon>
        <taxon>Rhododendron</taxon>
    </lineage>
</organism>
<accession>A0AAV6JTY5</accession>
<feature type="transmembrane region" description="Helical" evidence="2">
    <location>
        <begin position="308"/>
        <end position="327"/>
    </location>
</feature>
<gene>
    <name evidence="3" type="ORF">RHGRI_016385</name>
</gene>
<name>A0AAV6JTY5_9ERIC</name>
<feature type="transmembrane region" description="Helical" evidence="2">
    <location>
        <begin position="371"/>
        <end position="392"/>
    </location>
</feature>
<evidence type="ECO:0000313" key="4">
    <source>
        <dbReference type="Proteomes" id="UP000823749"/>
    </source>
</evidence>
<sequence>MTSGAGNSGEEIEEVPVAVEEVTVEGGRHDQLEGEDDRVAADGHEVEGELRLPMSPTALSQLEEKQRGLVEHKSIDQTHAMHVKTHPHFKQQGADTQRHADSRPWTSSSKSQGSKKPLLCSYCDGTTHTVERCYYLIGFPIGHKLHGKDVQPPNRNRKIAANQIGTEPSHVSTKTAHTSDPSIQFTPEELSQIKAFFCNGKNPPCANYAGEELKEDIGMTSGAGNSGEEIEEVPVAVEEVTVEGGGHDQLEGIEIVVAGEDDRVAADGHEVEGELRLPMSPTALSQLKNLWAWFLWLVVFLRHHRVRPTVAMAWAVEGIILWMAIYRHDLYVPKFSEELRSISIGITAYNVLFTLFDWLEYRHSHPRLATFYLAFLVLAVTHLVVATTHHVLSVTLGDVRHTEVLVAVSGLGTVVSSIEPGKHSRWERPNGDRVHGELRYHPPDHRQRRRAPRIHRPDQSCSAITATSSSTAVVDDLQVLKFRLCIIGSGPAARHRKSDVLHTWYSPSQSPNHDAQCRSKTTKNRSSTCSSSSARSPSSRSRPGPPRATTSAASGSSLTRSGLAASALSAATTAARSTSKRSFELLRSFRRRHGCLNCILFLANLTLLIVMWWWWRRRRQRGDGHCGGGSGGGVVVIMVAEMVVAV</sequence>
<feature type="region of interest" description="Disordered" evidence="1">
    <location>
        <begin position="88"/>
        <end position="116"/>
    </location>
</feature>
<keyword evidence="2" id="KW-1133">Transmembrane helix</keyword>
<feature type="region of interest" description="Disordered" evidence="1">
    <location>
        <begin position="504"/>
        <end position="557"/>
    </location>
</feature>
<evidence type="ECO:0000256" key="1">
    <source>
        <dbReference type="SAM" id="MobiDB-lite"/>
    </source>
</evidence>
<feature type="transmembrane region" description="Helical" evidence="2">
    <location>
        <begin position="339"/>
        <end position="359"/>
    </location>
</feature>
<keyword evidence="4" id="KW-1185">Reference proteome</keyword>
<evidence type="ECO:0000256" key="2">
    <source>
        <dbReference type="SAM" id="Phobius"/>
    </source>
</evidence>
<feature type="compositionally biased region" description="Polar residues" evidence="1">
    <location>
        <begin position="104"/>
        <end position="114"/>
    </location>
</feature>
<keyword evidence="2" id="KW-0812">Transmembrane</keyword>